<protein>
    <submittedName>
        <fullName evidence="1">Uncharacterized protein</fullName>
    </submittedName>
</protein>
<proteinExistence type="predicted"/>
<gene>
    <name evidence="1" type="ORF">SDC9_188043</name>
</gene>
<organism evidence="1">
    <name type="scientific">bioreactor metagenome</name>
    <dbReference type="NCBI Taxonomy" id="1076179"/>
    <lineage>
        <taxon>unclassified sequences</taxon>
        <taxon>metagenomes</taxon>
        <taxon>ecological metagenomes</taxon>
    </lineage>
</organism>
<dbReference type="AlphaFoldDB" id="A0A645HN77"/>
<dbReference type="EMBL" id="VSSQ01096957">
    <property type="protein sequence ID" value="MPN40505.1"/>
    <property type="molecule type" value="Genomic_DNA"/>
</dbReference>
<comment type="caution">
    <text evidence="1">The sequence shown here is derived from an EMBL/GenBank/DDBJ whole genome shotgun (WGS) entry which is preliminary data.</text>
</comment>
<evidence type="ECO:0000313" key="1">
    <source>
        <dbReference type="EMBL" id="MPN40505.1"/>
    </source>
</evidence>
<name>A0A645HN77_9ZZZZ</name>
<reference evidence="1" key="1">
    <citation type="submission" date="2019-08" db="EMBL/GenBank/DDBJ databases">
        <authorList>
            <person name="Kucharzyk K."/>
            <person name="Murdoch R.W."/>
            <person name="Higgins S."/>
            <person name="Loffler F."/>
        </authorList>
    </citation>
    <scope>NUCLEOTIDE SEQUENCE</scope>
</reference>
<accession>A0A645HN77</accession>
<sequence length="78" mass="8478">MALPESGNHDLAALLQIDLLNSGLQLLGGGLDGQGDHALFQFLHALDIHVCYFLLSAQAPPSLGRQRPFTKSYLLYQS</sequence>